<reference evidence="13 14" key="1">
    <citation type="journal article" date="2019" name="Nat. Ecol. Evol.">
        <title>Megaphylogeny resolves global patterns of mushroom evolution.</title>
        <authorList>
            <person name="Varga T."/>
            <person name="Krizsan K."/>
            <person name="Foldi C."/>
            <person name="Dima B."/>
            <person name="Sanchez-Garcia M."/>
            <person name="Sanchez-Ramirez S."/>
            <person name="Szollosi G.J."/>
            <person name="Szarkandi J.G."/>
            <person name="Papp V."/>
            <person name="Albert L."/>
            <person name="Andreopoulos W."/>
            <person name="Angelini C."/>
            <person name="Antonin V."/>
            <person name="Barry K.W."/>
            <person name="Bougher N.L."/>
            <person name="Buchanan P."/>
            <person name="Buyck B."/>
            <person name="Bense V."/>
            <person name="Catcheside P."/>
            <person name="Chovatia M."/>
            <person name="Cooper J."/>
            <person name="Damon W."/>
            <person name="Desjardin D."/>
            <person name="Finy P."/>
            <person name="Geml J."/>
            <person name="Haridas S."/>
            <person name="Hughes K."/>
            <person name="Justo A."/>
            <person name="Karasinski D."/>
            <person name="Kautmanova I."/>
            <person name="Kiss B."/>
            <person name="Kocsube S."/>
            <person name="Kotiranta H."/>
            <person name="LaButti K.M."/>
            <person name="Lechner B.E."/>
            <person name="Liimatainen K."/>
            <person name="Lipzen A."/>
            <person name="Lukacs Z."/>
            <person name="Mihaltcheva S."/>
            <person name="Morgado L.N."/>
            <person name="Niskanen T."/>
            <person name="Noordeloos M.E."/>
            <person name="Ohm R.A."/>
            <person name="Ortiz-Santana B."/>
            <person name="Ovrebo C."/>
            <person name="Racz N."/>
            <person name="Riley R."/>
            <person name="Savchenko A."/>
            <person name="Shiryaev A."/>
            <person name="Soop K."/>
            <person name="Spirin V."/>
            <person name="Szebenyi C."/>
            <person name="Tomsovsky M."/>
            <person name="Tulloss R.E."/>
            <person name="Uehling J."/>
            <person name="Grigoriev I.V."/>
            <person name="Vagvolgyi C."/>
            <person name="Papp T."/>
            <person name="Martin F.M."/>
            <person name="Miettinen O."/>
            <person name="Hibbett D.S."/>
            <person name="Nagy L.G."/>
        </authorList>
    </citation>
    <scope>NUCLEOTIDE SEQUENCE [LARGE SCALE GENOMIC DNA]</scope>
    <source>
        <strain evidence="13 14">OMC1185</strain>
    </source>
</reference>
<proteinExistence type="inferred from homology"/>
<evidence type="ECO:0000256" key="6">
    <source>
        <dbReference type="ARBA" id="ARBA00022840"/>
    </source>
</evidence>
<dbReference type="InterPro" id="IPR003593">
    <property type="entry name" value="AAA+_ATPase"/>
</dbReference>
<evidence type="ECO:0000256" key="10">
    <source>
        <dbReference type="SAM" id="Phobius"/>
    </source>
</evidence>
<dbReference type="PANTHER" id="PTHR24223">
    <property type="entry name" value="ATP-BINDING CASSETTE SUB-FAMILY C"/>
    <property type="match status" value="1"/>
</dbReference>
<dbReference type="FunFam" id="1.20.1560.10:FF:000010">
    <property type="entry name" value="Multidrug resistance-associated ABC transporter"/>
    <property type="match status" value="1"/>
</dbReference>
<keyword evidence="5" id="KW-0547">Nucleotide-binding</keyword>
<feature type="transmembrane region" description="Helical" evidence="10">
    <location>
        <begin position="1049"/>
        <end position="1079"/>
    </location>
</feature>
<dbReference type="GO" id="GO:0016020">
    <property type="term" value="C:membrane"/>
    <property type="evidence" value="ECO:0007669"/>
    <property type="project" value="UniProtKB-SubCell"/>
</dbReference>
<name>A0A5C3N839_9AGAM</name>
<dbReference type="PROSITE" id="PS50893">
    <property type="entry name" value="ABC_TRANSPORTER_2"/>
    <property type="match status" value="2"/>
</dbReference>
<evidence type="ECO:0000256" key="2">
    <source>
        <dbReference type="ARBA" id="ARBA00009726"/>
    </source>
</evidence>
<dbReference type="SUPFAM" id="SSF90123">
    <property type="entry name" value="ABC transporter transmembrane region"/>
    <property type="match status" value="2"/>
</dbReference>
<dbReference type="CDD" id="cd03244">
    <property type="entry name" value="ABCC_MRP_domain2"/>
    <property type="match status" value="1"/>
</dbReference>
<protein>
    <submittedName>
        <fullName evidence="13">Multidrug resistance-associated ABC transporter</fullName>
    </submittedName>
</protein>
<dbReference type="PANTHER" id="PTHR24223:SF456">
    <property type="entry name" value="MULTIDRUG RESISTANCE-ASSOCIATED PROTEIN LETHAL(2)03659"/>
    <property type="match status" value="1"/>
</dbReference>
<sequence>MRNPMRPPPAPPAFGGGNVVPEQKASILSRLIIGWVSPFLKVGYSRPLEKEDFWCLPDTKSTANLSREVERNFYDRCPPEKRPSFLHNCDVDTSKSVDTQQVAESDPEKPDSEAKVDNEDARVGNNEAVPDTKKTNTESKKGETKYDESLLLALNKTFFYIWWSGGVLKLGADALNITTPFVTRALLTYLTEAHAAYHLTPEEREAAGLTNVRGIGYGIGLAIAIFVMQGKHLSSLMTTHATMRGMNTGLMIRTAVIGTVFRKALRLSGRARAEHSVGQVTTLISKDADDLLRVGMYAHELWLSPIQIIVAVALLIYNLGYSALVGLGVLIFGAPLQGMLVMVMINQRKKGLKITDQRMRLTNEVVLQGIRLVKLYAWEAFYGHKISKFRAAEVKTLKVAAWALSMMIAMTAFVPVLAVVLSFIMYALTGHALNVAIIFSSLQWFNIIRAPLSMLPMVFASVAQAVVSLQRISKFLLAEELTDTWEIHEESKNAIEIDGDFVWEKSILVHTRYTIGSWEPQTGQSKEHRNEKDKKEKDRGKEADVLPTIAGDSTPVDPEEQPFELNGLHLKIPRGSFVAVVGQIGSGKSSLLQAMLGEMRKTRGSVTFGGSVAYAPQTPWIMNASLKENVLFGQTEDEAWFKEVIQTCCLERDLQLLQNREYTEIGEKGINLSGGQKARVSLARAAYARADIVLLDDVLSAVDAWVGKSILDHCLLEGPLSGATRVLVTHALHVLDKVDYIYVMDRGVISEQGTFEELSKNGVLFSRIMEEYGHSDTKAQSEDIGNEKSIYQTDVKMEGASKGDTSAEALMQAEERVTGAVKAETYTKYFGYVGGLPWAFLILALLVLSQGASVANNLFLGFWTGGSIQGFRQGQYMAVYAGLGAAQAVFEFATNLSFTLASLSASLVIFQEALNHVLRSPVSFFDTTPMGRVISRLAKDQDTLDFEVSMVAYVLLTSAMNVLGTVALVFYTFPYLGILFLPLGIVYSMVSVYYRRSSVETKRLDSLLRSTLYASFNESLTGLASLRAYRQQDRFVYKANGGLDMENRAYYMTVVIQLWLTIRLDFFGNILILGIGLFAAGFRHTVDPSRVGVVLSYSLSSEFLYSIVSSYAQMEQAMNAVERLLHYTELPSEGNTVTPDDPPESWPESGRINFSDVHLTYRPGLPSVLKGISFNVDGGEKVGIVGRTGAGKSSLLQALFRTVELESGKIEVDERDIRKLGLDTLRSRLALVPQDTTLFLGSLRENIDPQGTRTDAELISALQRAWLLPRDASSDQTHEAKFSLDASVSDEGGNYSAGEKQLLALCRALVKNSRIIVLDEATSSVDVETDTKVQRTIQTEFANSTLLCIAHRLNTIAYYDRILVMDAGQIAEYDTPLNLYDRENSIFRSLCDEAGLSRKDIERIRAGVAASSPTVVG</sequence>
<feature type="region of interest" description="Disordered" evidence="9">
    <location>
        <begin position="88"/>
        <end position="142"/>
    </location>
</feature>
<dbReference type="SMART" id="SM00382">
    <property type="entry name" value="AAA"/>
    <property type="match status" value="2"/>
</dbReference>
<dbReference type="CDD" id="cd18597">
    <property type="entry name" value="ABC_6TM_YOR1_D1_like"/>
    <property type="match status" value="1"/>
</dbReference>
<dbReference type="Pfam" id="PF00664">
    <property type="entry name" value="ABC_membrane"/>
    <property type="match status" value="2"/>
</dbReference>
<feature type="transmembrane region" description="Helical" evidence="10">
    <location>
        <begin position="892"/>
        <end position="910"/>
    </location>
</feature>
<dbReference type="CDD" id="cd18606">
    <property type="entry name" value="ABC_6TM_YOR1_D2_like"/>
    <property type="match status" value="1"/>
</dbReference>
<gene>
    <name evidence="13" type="ORF">OE88DRAFT_1752140</name>
</gene>
<dbReference type="STRING" id="5364.A0A5C3N839"/>
<feature type="domain" description="ABC transmembrane type-1" evidence="12">
    <location>
        <begin position="840"/>
        <end position="1116"/>
    </location>
</feature>
<feature type="transmembrane region" description="Helical" evidence="10">
    <location>
        <begin position="829"/>
        <end position="848"/>
    </location>
</feature>
<dbReference type="FunFam" id="1.20.1560.10:FF:000006">
    <property type="entry name" value="ATP-binding cassette, sub-family C (CFTR/MRP), member 9"/>
    <property type="match status" value="1"/>
</dbReference>
<feature type="compositionally biased region" description="Basic and acidic residues" evidence="9">
    <location>
        <begin position="106"/>
        <end position="122"/>
    </location>
</feature>
<dbReference type="FunFam" id="3.40.50.300:FF:000565">
    <property type="entry name" value="ABC bile acid transporter"/>
    <property type="match status" value="1"/>
</dbReference>
<feature type="transmembrane region" description="Helical" evidence="10">
    <location>
        <begin position="976"/>
        <end position="994"/>
    </location>
</feature>
<dbReference type="FunFam" id="3.40.50.300:FF:000997">
    <property type="entry name" value="Multidrug resistance-associated protein 1"/>
    <property type="match status" value="1"/>
</dbReference>
<keyword evidence="7 10" id="KW-1133">Transmembrane helix</keyword>
<feature type="transmembrane region" description="Helical" evidence="10">
    <location>
        <begin position="950"/>
        <end position="970"/>
    </location>
</feature>
<dbReference type="PROSITE" id="PS50929">
    <property type="entry name" value="ABC_TM1F"/>
    <property type="match status" value="2"/>
</dbReference>
<feature type="domain" description="ABC transporter" evidence="11">
    <location>
        <begin position="1152"/>
        <end position="1392"/>
    </location>
</feature>
<feature type="domain" description="ABC transmembrane type-1" evidence="12">
    <location>
        <begin position="165"/>
        <end position="464"/>
    </location>
</feature>
<keyword evidence="14" id="KW-1185">Reference proteome</keyword>
<evidence type="ECO:0000259" key="11">
    <source>
        <dbReference type="PROSITE" id="PS50893"/>
    </source>
</evidence>
<feature type="region of interest" description="Disordered" evidence="9">
    <location>
        <begin position="519"/>
        <end position="560"/>
    </location>
</feature>
<keyword evidence="8 10" id="KW-0472">Membrane</keyword>
<evidence type="ECO:0000259" key="12">
    <source>
        <dbReference type="PROSITE" id="PS50929"/>
    </source>
</evidence>
<dbReference type="InterPro" id="IPR050173">
    <property type="entry name" value="ABC_transporter_C-like"/>
</dbReference>
<evidence type="ECO:0000256" key="8">
    <source>
        <dbReference type="ARBA" id="ARBA00023136"/>
    </source>
</evidence>
<organism evidence="13 14">
    <name type="scientific">Heliocybe sulcata</name>
    <dbReference type="NCBI Taxonomy" id="5364"/>
    <lineage>
        <taxon>Eukaryota</taxon>
        <taxon>Fungi</taxon>
        <taxon>Dikarya</taxon>
        <taxon>Basidiomycota</taxon>
        <taxon>Agaricomycotina</taxon>
        <taxon>Agaricomycetes</taxon>
        <taxon>Gloeophyllales</taxon>
        <taxon>Gloeophyllaceae</taxon>
        <taxon>Heliocybe</taxon>
    </lineage>
</organism>
<dbReference type="InterPro" id="IPR011527">
    <property type="entry name" value="ABC1_TM_dom"/>
</dbReference>
<evidence type="ECO:0000313" key="14">
    <source>
        <dbReference type="Proteomes" id="UP000305948"/>
    </source>
</evidence>
<dbReference type="OrthoDB" id="6500128at2759"/>
<dbReference type="InterPro" id="IPR017871">
    <property type="entry name" value="ABC_transporter-like_CS"/>
</dbReference>
<accession>A0A5C3N839</accession>
<evidence type="ECO:0000256" key="9">
    <source>
        <dbReference type="SAM" id="MobiDB-lite"/>
    </source>
</evidence>
<evidence type="ECO:0000313" key="13">
    <source>
        <dbReference type="EMBL" id="TFK49961.1"/>
    </source>
</evidence>
<dbReference type="EMBL" id="ML213514">
    <property type="protein sequence ID" value="TFK49961.1"/>
    <property type="molecule type" value="Genomic_DNA"/>
</dbReference>
<keyword evidence="3" id="KW-0813">Transport</keyword>
<dbReference type="Proteomes" id="UP000305948">
    <property type="component" value="Unassembled WGS sequence"/>
</dbReference>
<dbReference type="PROSITE" id="PS00211">
    <property type="entry name" value="ABC_TRANSPORTER_1"/>
    <property type="match status" value="2"/>
</dbReference>
<feature type="compositionally biased region" description="Basic and acidic residues" evidence="9">
    <location>
        <begin position="525"/>
        <end position="544"/>
    </location>
</feature>
<dbReference type="InterPro" id="IPR036640">
    <property type="entry name" value="ABC1_TM_sf"/>
</dbReference>
<dbReference type="CDD" id="cd03250">
    <property type="entry name" value="ABCC_MRP_domain1"/>
    <property type="match status" value="1"/>
</dbReference>
<dbReference type="GO" id="GO:0005524">
    <property type="term" value="F:ATP binding"/>
    <property type="evidence" value="ECO:0007669"/>
    <property type="project" value="UniProtKB-KW"/>
</dbReference>
<evidence type="ECO:0000256" key="5">
    <source>
        <dbReference type="ARBA" id="ARBA00022741"/>
    </source>
</evidence>
<feature type="transmembrane region" description="Helical" evidence="10">
    <location>
        <begin position="301"/>
        <end position="319"/>
    </location>
</feature>
<feature type="compositionally biased region" description="Basic and acidic residues" evidence="9">
    <location>
        <begin position="130"/>
        <end position="142"/>
    </location>
</feature>
<evidence type="ECO:0000256" key="7">
    <source>
        <dbReference type="ARBA" id="ARBA00022989"/>
    </source>
</evidence>
<dbReference type="GO" id="GO:0140359">
    <property type="term" value="F:ABC-type transporter activity"/>
    <property type="evidence" value="ECO:0007669"/>
    <property type="project" value="InterPro"/>
</dbReference>
<dbReference type="Gene3D" id="1.20.1560.10">
    <property type="entry name" value="ABC transporter type 1, transmembrane domain"/>
    <property type="match status" value="2"/>
</dbReference>
<comment type="subcellular location">
    <subcellularLocation>
        <location evidence="1">Membrane</location>
        <topology evidence="1">Multi-pass membrane protein</topology>
    </subcellularLocation>
</comment>
<feature type="domain" description="ABC transporter" evidence="11">
    <location>
        <begin position="540"/>
        <end position="771"/>
    </location>
</feature>
<evidence type="ECO:0000256" key="3">
    <source>
        <dbReference type="ARBA" id="ARBA00022448"/>
    </source>
</evidence>
<keyword evidence="4 10" id="KW-0812">Transmembrane</keyword>
<keyword evidence="6" id="KW-0067">ATP-binding</keyword>
<dbReference type="GO" id="GO:0016887">
    <property type="term" value="F:ATP hydrolysis activity"/>
    <property type="evidence" value="ECO:0007669"/>
    <property type="project" value="InterPro"/>
</dbReference>
<dbReference type="Pfam" id="PF00005">
    <property type="entry name" value="ABC_tran"/>
    <property type="match status" value="2"/>
</dbReference>
<feature type="transmembrane region" description="Helical" evidence="10">
    <location>
        <begin position="399"/>
        <end position="427"/>
    </location>
</feature>
<dbReference type="SUPFAM" id="SSF52540">
    <property type="entry name" value="P-loop containing nucleoside triphosphate hydrolases"/>
    <property type="match status" value="2"/>
</dbReference>
<evidence type="ECO:0000256" key="1">
    <source>
        <dbReference type="ARBA" id="ARBA00004141"/>
    </source>
</evidence>
<dbReference type="Gene3D" id="3.40.50.300">
    <property type="entry name" value="P-loop containing nucleotide triphosphate hydrolases"/>
    <property type="match status" value="2"/>
</dbReference>
<dbReference type="InterPro" id="IPR003439">
    <property type="entry name" value="ABC_transporter-like_ATP-bd"/>
</dbReference>
<feature type="transmembrane region" description="Helical" evidence="10">
    <location>
        <begin position="325"/>
        <end position="345"/>
    </location>
</feature>
<evidence type="ECO:0000256" key="4">
    <source>
        <dbReference type="ARBA" id="ARBA00022692"/>
    </source>
</evidence>
<dbReference type="InterPro" id="IPR027417">
    <property type="entry name" value="P-loop_NTPase"/>
</dbReference>
<comment type="similarity">
    <text evidence="2">Belongs to the ABC transporter superfamily. ABCC family. Conjugate transporter (TC 3.A.1.208) subfamily.</text>
</comment>